<evidence type="ECO:0000313" key="1">
    <source>
        <dbReference type="EMBL" id="KAJ8885792.1"/>
    </source>
</evidence>
<comment type="caution">
    <text evidence="1">The sequence shown here is derived from an EMBL/GenBank/DDBJ whole genome shotgun (WGS) entry which is preliminary data.</text>
</comment>
<evidence type="ECO:0000313" key="2">
    <source>
        <dbReference type="Proteomes" id="UP001159363"/>
    </source>
</evidence>
<keyword evidence="2" id="KW-1185">Reference proteome</keyword>
<reference evidence="1 2" key="1">
    <citation type="submission" date="2023-02" db="EMBL/GenBank/DDBJ databases">
        <title>LHISI_Scaffold_Assembly.</title>
        <authorList>
            <person name="Stuart O.P."/>
            <person name="Cleave R."/>
            <person name="Magrath M.J.L."/>
            <person name="Mikheyev A.S."/>
        </authorList>
    </citation>
    <scope>NUCLEOTIDE SEQUENCE [LARGE SCALE GENOMIC DNA]</scope>
    <source>
        <strain evidence="1">Daus_M_001</strain>
        <tissue evidence="1">Leg muscle</tissue>
    </source>
</reference>
<name>A0ABQ9HN84_9NEOP</name>
<organism evidence="1 2">
    <name type="scientific">Dryococelus australis</name>
    <dbReference type="NCBI Taxonomy" id="614101"/>
    <lineage>
        <taxon>Eukaryota</taxon>
        <taxon>Metazoa</taxon>
        <taxon>Ecdysozoa</taxon>
        <taxon>Arthropoda</taxon>
        <taxon>Hexapoda</taxon>
        <taxon>Insecta</taxon>
        <taxon>Pterygota</taxon>
        <taxon>Neoptera</taxon>
        <taxon>Polyneoptera</taxon>
        <taxon>Phasmatodea</taxon>
        <taxon>Verophasmatodea</taxon>
        <taxon>Anareolatae</taxon>
        <taxon>Phasmatidae</taxon>
        <taxon>Eurycanthinae</taxon>
        <taxon>Dryococelus</taxon>
    </lineage>
</organism>
<dbReference type="EMBL" id="JARBHB010000004">
    <property type="protein sequence ID" value="KAJ8885792.1"/>
    <property type="molecule type" value="Genomic_DNA"/>
</dbReference>
<dbReference type="Proteomes" id="UP001159363">
    <property type="component" value="Chromosome X"/>
</dbReference>
<proteinExistence type="predicted"/>
<gene>
    <name evidence="1" type="ORF">PR048_011992</name>
</gene>
<protein>
    <submittedName>
        <fullName evidence="1">Uncharacterized protein</fullName>
    </submittedName>
</protein>
<sequence>MPLFQTKEVLIPSRAVFAANCLSCRLKKRVHSPSPAGPVWEEVRRSSHPKLDEHLHTLHLGGYLLSLALGSCQSIATSLLWQEPAAATAVVTGPVHFVTAASKTMNVAVLCSERRENACPLPPTSFINVHDLRPPTYLTALFPLIDLVRPWDINCSPIPEKTCRPAASSGTILTYENTGVTQMGVFSGISHSPHPCIPSLLHMHLASLLLDLKTSMSELPNSLHGLIENKAYDVYEHYGVQRIYGSGISGHMTRLDQAQINLILALDYVSLGYDTAHCRNNPTNVDPIP</sequence>
<accession>A0ABQ9HN84</accession>